<dbReference type="Gene3D" id="3.30.230.10">
    <property type="match status" value="1"/>
</dbReference>
<comment type="caution">
    <text evidence="1">The sequence shown here is derived from an EMBL/GenBank/DDBJ whole genome shotgun (WGS) entry which is preliminary data.</text>
</comment>
<reference evidence="1 2" key="1">
    <citation type="submission" date="2023-07" db="EMBL/GenBank/DDBJ databases">
        <title>Genomic Encyclopedia of Type Strains, Phase IV (KMG-IV): sequencing the most valuable type-strain genomes for metagenomic binning, comparative biology and taxonomic classification.</title>
        <authorList>
            <person name="Goeker M."/>
        </authorList>
    </citation>
    <scope>NUCLEOTIDE SEQUENCE [LARGE SCALE GENOMIC DNA]</scope>
    <source>
        <strain evidence="1 2">DSM 19598</strain>
    </source>
</reference>
<dbReference type="InterPro" id="IPR014721">
    <property type="entry name" value="Ribsml_uS5_D2-typ_fold_subgr"/>
</dbReference>
<evidence type="ECO:0000313" key="1">
    <source>
        <dbReference type="EMBL" id="MDQ0415596.1"/>
    </source>
</evidence>
<dbReference type="EMBL" id="JAUSUN010000040">
    <property type="protein sequence ID" value="MDQ0415596.1"/>
    <property type="molecule type" value="Genomic_DNA"/>
</dbReference>
<proteinExistence type="predicted"/>
<evidence type="ECO:0000313" key="2">
    <source>
        <dbReference type="Proteomes" id="UP001242313"/>
    </source>
</evidence>
<accession>A0ABU0G081</accession>
<name>A0ABU0G081_9BACI</name>
<dbReference type="InterPro" id="IPR020568">
    <property type="entry name" value="Ribosomal_Su5_D2-typ_SF"/>
</dbReference>
<dbReference type="SUPFAM" id="SSF54211">
    <property type="entry name" value="Ribosomal protein S5 domain 2-like"/>
    <property type="match status" value="1"/>
</dbReference>
<dbReference type="Proteomes" id="UP001242313">
    <property type="component" value="Unassembled WGS sequence"/>
</dbReference>
<dbReference type="Pfam" id="PF13541">
    <property type="entry name" value="ChlI"/>
    <property type="match status" value="1"/>
</dbReference>
<gene>
    <name evidence="1" type="ORF">J2S25_003823</name>
</gene>
<protein>
    <submittedName>
        <fullName evidence="1">Magnesium chelatase family protein</fullName>
    </submittedName>
</protein>
<dbReference type="RefSeq" id="WP_052807005.1">
    <property type="nucleotide sequence ID" value="NZ_JAUSUN010000040.1"/>
</dbReference>
<keyword evidence="2" id="KW-1185">Reference proteome</keyword>
<sequence length="171" mass="18785">MKRLEAYRVDVEVQVKEGFESIVIVGLPDASVKESKERVAAALHTIGFTLVEKKVIINLSSAEQKKNGPLFDLAIAIGILKSDGFIADRIPDDAGFIGAMSLDGTVHPVEGMIATVLAAKKLRMKQLVLPFDPTIPRMEIVDLELETLLDVNKFLAGQLMCFPSPPWRPIF</sequence>
<organism evidence="1 2">
    <name type="scientific">Mesobacillus stamsii</name>
    <dbReference type="NCBI Taxonomy" id="225347"/>
    <lineage>
        <taxon>Bacteria</taxon>
        <taxon>Bacillati</taxon>
        <taxon>Bacillota</taxon>
        <taxon>Bacilli</taxon>
        <taxon>Bacillales</taxon>
        <taxon>Bacillaceae</taxon>
        <taxon>Mesobacillus</taxon>
    </lineage>
</organism>